<evidence type="ECO:0000313" key="3">
    <source>
        <dbReference type="EMBL" id="QJR36619.1"/>
    </source>
</evidence>
<gene>
    <name evidence="3" type="ORF">HKW67_14425</name>
</gene>
<sequence>MLAAPSAVATPGTPVSKRPSRRWLWLTALLCGVGGLTPFAQSLELLGISKPGGLALQWQAVTVVVWAALGPRIAHRWSLTDSEAGALAGLGLLTVTATAAHATIAILLLHPSTPYSSTSNWIIVALGVLPTHAVTAGLMSLVGSWTSARRQRERAADREAVLAAHAVRAELDALRTRLQPHFLLNALNTVTGLARSGNGERAADVAADLGELLRFALTESGDAVSFDAEREIVERYLAIEQVRLGDRLRVEWRIEASARTTQLPALTWQPLVENAIRHGIAQRISPGTLTVSASRTQHALTLVVDADGPDHQTAPTPEPFGGLGIGLSTLRRRLALLYDERATLTMTGRPGGTRVELTLPITSTRSDLT</sequence>
<dbReference type="KEGG" id="ggr:HKW67_14425"/>
<dbReference type="InterPro" id="IPR050640">
    <property type="entry name" value="Bact_2-comp_sensor_kinase"/>
</dbReference>
<keyword evidence="3" id="KW-0808">Transferase</keyword>
<dbReference type="AlphaFoldDB" id="A0A6M4ISA3"/>
<reference evidence="3 4" key="1">
    <citation type="submission" date="2020-05" db="EMBL/GenBank/DDBJ databases">
        <title>Complete genome sequence of Gemmatimonas greenlandica TET16.</title>
        <authorList>
            <person name="Zeng Y."/>
        </authorList>
    </citation>
    <scope>NUCLEOTIDE SEQUENCE [LARGE SCALE GENOMIC DNA]</scope>
    <source>
        <strain evidence="3 4">TET16</strain>
    </source>
</reference>
<dbReference type="PANTHER" id="PTHR34220:SF7">
    <property type="entry name" value="SENSOR HISTIDINE KINASE YPDA"/>
    <property type="match status" value="1"/>
</dbReference>
<keyword evidence="1" id="KW-0812">Transmembrane</keyword>
<dbReference type="EMBL" id="CP053085">
    <property type="protein sequence ID" value="QJR36619.1"/>
    <property type="molecule type" value="Genomic_DNA"/>
</dbReference>
<feature type="domain" description="Histidine kinase" evidence="2">
    <location>
        <begin position="271"/>
        <end position="363"/>
    </location>
</feature>
<dbReference type="InterPro" id="IPR005467">
    <property type="entry name" value="His_kinase_dom"/>
</dbReference>
<dbReference type="GO" id="GO:0000155">
    <property type="term" value="F:phosphorelay sensor kinase activity"/>
    <property type="evidence" value="ECO:0007669"/>
    <property type="project" value="InterPro"/>
</dbReference>
<dbReference type="Proteomes" id="UP000500938">
    <property type="component" value="Chromosome"/>
</dbReference>
<proteinExistence type="predicted"/>
<dbReference type="Gene3D" id="3.30.565.10">
    <property type="entry name" value="Histidine kinase-like ATPase, C-terminal domain"/>
    <property type="match status" value="1"/>
</dbReference>
<evidence type="ECO:0000256" key="1">
    <source>
        <dbReference type="SAM" id="Phobius"/>
    </source>
</evidence>
<evidence type="ECO:0000313" key="4">
    <source>
        <dbReference type="Proteomes" id="UP000500938"/>
    </source>
</evidence>
<dbReference type="InterPro" id="IPR003594">
    <property type="entry name" value="HATPase_dom"/>
</dbReference>
<dbReference type="SUPFAM" id="SSF55874">
    <property type="entry name" value="ATPase domain of HSP90 chaperone/DNA topoisomerase II/histidine kinase"/>
    <property type="match status" value="1"/>
</dbReference>
<keyword evidence="3" id="KW-0418">Kinase</keyword>
<dbReference type="PANTHER" id="PTHR34220">
    <property type="entry name" value="SENSOR HISTIDINE KINASE YPDA"/>
    <property type="match status" value="1"/>
</dbReference>
<feature type="transmembrane region" description="Helical" evidence="1">
    <location>
        <begin position="23"/>
        <end position="43"/>
    </location>
</feature>
<dbReference type="InterPro" id="IPR036890">
    <property type="entry name" value="HATPase_C_sf"/>
</dbReference>
<accession>A0A6M4ISA3</accession>
<name>A0A6M4ISA3_9BACT</name>
<protein>
    <submittedName>
        <fullName evidence="3">Histidine kinase</fullName>
    </submittedName>
</protein>
<keyword evidence="4" id="KW-1185">Reference proteome</keyword>
<keyword evidence="1" id="KW-0472">Membrane</keyword>
<organism evidence="3 4">
    <name type="scientific">Gemmatimonas groenlandica</name>
    <dbReference type="NCBI Taxonomy" id="2732249"/>
    <lineage>
        <taxon>Bacteria</taxon>
        <taxon>Pseudomonadati</taxon>
        <taxon>Gemmatimonadota</taxon>
        <taxon>Gemmatimonadia</taxon>
        <taxon>Gemmatimonadales</taxon>
        <taxon>Gemmatimonadaceae</taxon>
        <taxon>Gemmatimonas</taxon>
    </lineage>
</organism>
<dbReference type="RefSeq" id="WP_171226051.1">
    <property type="nucleotide sequence ID" value="NZ_CP053085.1"/>
</dbReference>
<feature type="transmembrane region" description="Helical" evidence="1">
    <location>
        <begin position="121"/>
        <end position="142"/>
    </location>
</feature>
<feature type="transmembrane region" description="Helical" evidence="1">
    <location>
        <begin position="55"/>
        <end position="74"/>
    </location>
</feature>
<dbReference type="PROSITE" id="PS50109">
    <property type="entry name" value="HIS_KIN"/>
    <property type="match status" value="1"/>
</dbReference>
<feature type="transmembrane region" description="Helical" evidence="1">
    <location>
        <begin position="86"/>
        <end position="109"/>
    </location>
</feature>
<evidence type="ECO:0000259" key="2">
    <source>
        <dbReference type="PROSITE" id="PS50109"/>
    </source>
</evidence>
<dbReference type="Pfam" id="PF06580">
    <property type="entry name" value="His_kinase"/>
    <property type="match status" value="1"/>
</dbReference>
<dbReference type="Pfam" id="PF02518">
    <property type="entry name" value="HATPase_c"/>
    <property type="match status" value="1"/>
</dbReference>
<dbReference type="InterPro" id="IPR010559">
    <property type="entry name" value="Sig_transdc_His_kin_internal"/>
</dbReference>
<dbReference type="GO" id="GO:0016020">
    <property type="term" value="C:membrane"/>
    <property type="evidence" value="ECO:0007669"/>
    <property type="project" value="InterPro"/>
</dbReference>
<keyword evidence="1" id="KW-1133">Transmembrane helix</keyword>